<evidence type="ECO:0000313" key="10">
    <source>
        <dbReference type="Proteomes" id="UP000295192"/>
    </source>
</evidence>
<keyword evidence="3" id="KW-0347">Helicase</keyword>
<feature type="domain" description="DNA2/NAM7 helicase-like C-terminal" evidence="8">
    <location>
        <begin position="1151"/>
        <end position="1341"/>
    </location>
</feature>
<dbReference type="GO" id="GO:0005694">
    <property type="term" value="C:chromosome"/>
    <property type="evidence" value="ECO:0007669"/>
    <property type="project" value="UniProtKB-ARBA"/>
</dbReference>
<keyword evidence="4" id="KW-0067">ATP-binding</keyword>
<dbReference type="CDD" id="cd18808">
    <property type="entry name" value="SF1_C_Upf1"/>
    <property type="match status" value="1"/>
</dbReference>
<evidence type="ECO:0000256" key="2">
    <source>
        <dbReference type="ARBA" id="ARBA00022801"/>
    </source>
</evidence>
<dbReference type="OrthoDB" id="2285229at2759"/>
<dbReference type="OMA" id="NRSKSCY"/>
<keyword evidence="5" id="KW-0175">Coiled coil</keyword>
<dbReference type="EMBL" id="LSRL02000003">
    <property type="protein sequence ID" value="TDG52682.1"/>
    <property type="molecule type" value="Genomic_DNA"/>
</dbReference>
<keyword evidence="10" id="KW-1185">Reference proteome</keyword>
<feature type="region of interest" description="Disordered" evidence="6">
    <location>
        <begin position="190"/>
        <end position="212"/>
    </location>
</feature>
<evidence type="ECO:0000256" key="6">
    <source>
        <dbReference type="SAM" id="MobiDB-lite"/>
    </source>
</evidence>
<dbReference type="GO" id="GO:0004386">
    <property type="term" value="F:helicase activity"/>
    <property type="evidence" value="ECO:0007669"/>
    <property type="project" value="UniProtKB-KW"/>
</dbReference>
<comment type="caution">
    <text evidence="9">The sequence shown here is derived from an EMBL/GenBank/DDBJ whole genome shotgun (WGS) entry which is preliminary data.</text>
</comment>
<feature type="compositionally biased region" description="Acidic residues" evidence="6">
    <location>
        <begin position="200"/>
        <end position="210"/>
    </location>
</feature>
<feature type="region of interest" description="Disordered" evidence="6">
    <location>
        <begin position="526"/>
        <end position="557"/>
    </location>
</feature>
<dbReference type="GO" id="GO:0005524">
    <property type="term" value="F:ATP binding"/>
    <property type="evidence" value="ECO:0007669"/>
    <property type="project" value="UniProtKB-KW"/>
</dbReference>
<feature type="domain" description="DNA2/NAM7 helicase helicase" evidence="7">
    <location>
        <begin position="888"/>
        <end position="1143"/>
    </location>
</feature>
<gene>
    <name evidence="9" type="ORF">AWZ03_000915</name>
</gene>
<name>A0A484BXF2_DRONA</name>
<proteinExistence type="predicted"/>
<dbReference type="Pfam" id="PF13086">
    <property type="entry name" value="AAA_11"/>
    <property type="match status" value="1"/>
</dbReference>
<accession>A0A484BXF2</accession>
<feature type="region of interest" description="Disordered" evidence="6">
    <location>
        <begin position="416"/>
        <end position="436"/>
    </location>
</feature>
<dbReference type="InterPro" id="IPR041677">
    <property type="entry name" value="DNA2/NAM7_AAA_11"/>
</dbReference>
<keyword evidence="2" id="KW-0378">Hydrolase</keyword>
<feature type="region of interest" description="Disordered" evidence="6">
    <location>
        <begin position="367"/>
        <end position="391"/>
    </location>
</feature>
<dbReference type="InterPro" id="IPR047187">
    <property type="entry name" value="SF1_C_Upf1"/>
</dbReference>
<evidence type="ECO:0008006" key="11">
    <source>
        <dbReference type="Google" id="ProtNLM"/>
    </source>
</evidence>
<protein>
    <recommendedName>
        <fullName evidence="11">AAA+ ATPase domain-containing protein</fullName>
    </recommendedName>
</protein>
<organism evidence="9 10">
    <name type="scientific">Drosophila navojoa</name>
    <name type="common">Fruit fly</name>
    <dbReference type="NCBI Taxonomy" id="7232"/>
    <lineage>
        <taxon>Eukaryota</taxon>
        <taxon>Metazoa</taxon>
        <taxon>Ecdysozoa</taxon>
        <taxon>Arthropoda</taxon>
        <taxon>Hexapoda</taxon>
        <taxon>Insecta</taxon>
        <taxon>Pterygota</taxon>
        <taxon>Neoptera</taxon>
        <taxon>Endopterygota</taxon>
        <taxon>Diptera</taxon>
        <taxon>Brachycera</taxon>
        <taxon>Muscomorpha</taxon>
        <taxon>Ephydroidea</taxon>
        <taxon>Drosophilidae</taxon>
        <taxon>Drosophila</taxon>
    </lineage>
</organism>
<dbReference type="InterPro" id="IPR027417">
    <property type="entry name" value="P-loop_NTPase"/>
</dbReference>
<evidence type="ECO:0000313" key="9">
    <source>
        <dbReference type="EMBL" id="TDG52682.1"/>
    </source>
</evidence>
<evidence type="ECO:0000256" key="4">
    <source>
        <dbReference type="ARBA" id="ARBA00022840"/>
    </source>
</evidence>
<dbReference type="PANTHER" id="PTHR10887:SF495">
    <property type="entry name" value="HELICASE SENATAXIN ISOFORM X1-RELATED"/>
    <property type="match status" value="1"/>
</dbReference>
<feature type="region of interest" description="Disordered" evidence="6">
    <location>
        <begin position="13"/>
        <end position="67"/>
    </location>
</feature>
<feature type="coiled-coil region" evidence="5">
    <location>
        <begin position="1000"/>
        <end position="1035"/>
    </location>
</feature>
<evidence type="ECO:0000256" key="5">
    <source>
        <dbReference type="SAM" id="Coils"/>
    </source>
</evidence>
<dbReference type="SUPFAM" id="SSF52540">
    <property type="entry name" value="P-loop containing nucleoside triphosphate hydrolases"/>
    <property type="match status" value="1"/>
</dbReference>
<dbReference type="GO" id="GO:0001147">
    <property type="term" value="F:transcription termination site sequence-specific DNA binding"/>
    <property type="evidence" value="ECO:0007669"/>
    <property type="project" value="TreeGrafter"/>
</dbReference>
<dbReference type="Pfam" id="PF13087">
    <property type="entry name" value="AAA_12"/>
    <property type="match status" value="1"/>
</dbReference>
<feature type="compositionally biased region" description="Polar residues" evidence="6">
    <location>
        <begin position="29"/>
        <end position="62"/>
    </location>
</feature>
<evidence type="ECO:0000259" key="8">
    <source>
        <dbReference type="Pfam" id="PF13087"/>
    </source>
</evidence>
<sequence length="1399" mass="160092">MCPNAADIVIISDDEDSHPTPPRIVPKIVNNNKVDTSKLQNPKASNVESSTDECTSNATTNRPIHLPKLPEVKQELLSQATKEIENIFGEADEELLESVFQINPYVYKQLNNNNIAPSGAKIHDGDVIELPEEVNLPKLKENFQNPDMPPPQLPVASDKISGDKIIVDDNEDDYDENFELSQAVLREMKEEMADSLQEDRDSDQEEEEDFQPAAPWVKSEIATKIDDDEIIVIEDEDDELFSKVADWSSKLLTQNLMSQVYPLDEAEDLNDVNNEVDNIKDDNNVEEQAKNDNNCDTDTDTLPILIRRRSRALRIDSSEDESPGNIDINGKYFPTQDEKQEEENNMKELEVVLVPIANKISEAPSNEKGHYASAKTPNSCTDYPSESSRNVENFRGPTVIEAPHLPKCRGKLRGVSATSKENERKYPNLPKGHDKLRGVSATSKYNERKNQILERQRSAEYEAEMKRTWYQKRQARSRECQEIKEKRREQLKKLADKPKPDVTTEGADARKRKLINVPTLGNCNRGDFLTKDIQPPTTKKPRLEKVPTKPETPTPKRRATIESFSQQLSAMDLIKNLPTPRSRPRVRKDAELARNQRTCNRVTFAEMDREFDLRQEREKRAKTSRHVRFNDNLQIKIIDRVPGANRKVANFKDTKKITLSTYAERRAWSQAKGRLENFSDLIMGNILSWANQWLKLGSADAVAESEVLIPIPNEFKSYKQYKEILIPLMKLELLTTVERDYKISRSTFEINLKSVSSSNSRNRPRYVLSTRYNNSIGKRFDLYTISSEYKLKETFASLSQVQRVAGNVYDLSFEILQEGINLDVLNSSTILTVRPVVDNIRVEMGAFNAIYLMGRSPLFHRILHPSENVLSYDNKLVQQADYKGFKKLNDHQMDICQRTWSRLIDDSTPSITLIQGPPGTGKSAVISNLTLQCMYGSSNISLDRKVLICAHSNAAVDNITAYLKRARSAMSHSHFELIRFGFFEKMEATVRDVSLDAFLNKKLAEKRSRLSAENIEALKNHQQMLEKEIADIKKLPNQMNYIQNQLNSKEKQLRLVMQQIKPQLTPREEHEYSMMALQRANIICTTLSSCVKLANFIDYFDVCIIDEATQCTEPWTLLPLRFGVRGLVLVGDTQQLPATVLSQKAIEFGLGNSMFDRIQRNVTQQLDKPGGNHFVHTKIFKLSKQYRMHPEICKWPNSYFYDNQLVNAECTHKLISPFIPYCVINLSYTKDTSDASSRSISNNEEAQFVTKLLLEMDKLMPVKHFNYGLISPYSSHCYTLSQMIPSHMKITPYTVDAYQGQERDVIILSNARTRGVGFLTNYQRLNVAITRPTRCLIICGNFDDLQSVNMWRHLLDDARKRNVFFDLEREDVDNLQKSLISKMLIKPIQIADDTPSTSK</sequence>
<reference evidence="9 10" key="1">
    <citation type="journal article" date="2019" name="J. Hered.">
        <title>An Improved Genome Assembly for Drosophila navojoa, the Basal Species in the mojavensis Cluster.</title>
        <authorList>
            <person name="Vanderlinde T."/>
            <person name="Dupim E.G."/>
            <person name="Nazario-Yepiz N.O."/>
            <person name="Carvalho A.B."/>
        </authorList>
    </citation>
    <scope>NUCLEOTIDE SEQUENCE [LARGE SCALE GENOMIC DNA]</scope>
    <source>
        <strain evidence="9">Navoj_Jal97</strain>
        <tissue evidence="9">Whole organism</tissue>
    </source>
</reference>
<dbReference type="STRING" id="7232.A0A484BXF2"/>
<dbReference type="GO" id="GO:0016787">
    <property type="term" value="F:hydrolase activity"/>
    <property type="evidence" value="ECO:0007669"/>
    <property type="project" value="UniProtKB-KW"/>
</dbReference>
<dbReference type="InterPro" id="IPR045055">
    <property type="entry name" value="DNA2/NAM7-like"/>
</dbReference>
<dbReference type="FunFam" id="3.40.50.300:FF:000326">
    <property type="entry name" value="P-loop containing nucleoside triphosphate hydrolase"/>
    <property type="match status" value="1"/>
</dbReference>
<keyword evidence="1" id="KW-0547">Nucleotide-binding</keyword>
<feature type="compositionally biased region" description="Polar residues" evidence="6">
    <location>
        <begin position="375"/>
        <end position="391"/>
    </location>
</feature>
<evidence type="ECO:0000256" key="1">
    <source>
        <dbReference type="ARBA" id="ARBA00022741"/>
    </source>
</evidence>
<feature type="compositionally biased region" description="Basic and acidic residues" evidence="6">
    <location>
        <begin position="420"/>
        <end position="436"/>
    </location>
</feature>
<evidence type="ECO:0000259" key="7">
    <source>
        <dbReference type="Pfam" id="PF13086"/>
    </source>
</evidence>
<evidence type="ECO:0000256" key="3">
    <source>
        <dbReference type="ARBA" id="ARBA00022806"/>
    </source>
</evidence>
<dbReference type="Proteomes" id="UP000295192">
    <property type="component" value="Unassembled WGS sequence"/>
</dbReference>
<dbReference type="PANTHER" id="PTHR10887">
    <property type="entry name" value="DNA2/NAM7 HELICASE FAMILY"/>
    <property type="match status" value="1"/>
</dbReference>
<dbReference type="GO" id="GO:0016604">
    <property type="term" value="C:nuclear body"/>
    <property type="evidence" value="ECO:0007669"/>
    <property type="project" value="TreeGrafter"/>
</dbReference>
<dbReference type="InterPro" id="IPR041679">
    <property type="entry name" value="DNA2/NAM7-like_C"/>
</dbReference>
<dbReference type="Gene3D" id="3.40.50.300">
    <property type="entry name" value="P-loop containing nucleotide triphosphate hydrolases"/>
    <property type="match status" value="2"/>
</dbReference>
<dbReference type="GO" id="GO:0006369">
    <property type="term" value="P:termination of RNA polymerase II transcription"/>
    <property type="evidence" value="ECO:0007669"/>
    <property type="project" value="TreeGrafter"/>
</dbReference>